<evidence type="ECO:0000313" key="2">
    <source>
        <dbReference type="Proteomes" id="UP000198640"/>
    </source>
</evidence>
<accession>A0A1H3NFE9</accession>
<keyword evidence="2" id="KW-1185">Reference proteome</keyword>
<sequence length="57" mass="6558">MHYMSAMLFVNMFPDFVSVAYHLPNALTKKPQIDGVEIMPFFGKRNNDRLDQTVPAI</sequence>
<name>A0A1H3NFE9_9PROT</name>
<reference evidence="1 2" key="1">
    <citation type="submission" date="2016-10" db="EMBL/GenBank/DDBJ databases">
        <authorList>
            <person name="de Groot N.N."/>
        </authorList>
    </citation>
    <scope>NUCLEOTIDE SEQUENCE [LARGE SCALE GENOMIC DNA]</scope>
    <source>
        <strain evidence="1 2">Nm1</strain>
    </source>
</reference>
<gene>
    <name evidence="1" type="ORF">SAMN05421881_10725</name>
</gene>
<dbReference type="STRING" id="44576.SAMN05421881_10725"/>
<evidence type="ECO:0000313" key="1">
    <source>
        <dbReference type="EMBL" id="SDY87175.1"/>
    </source>
</evidence>
<dbReference type="EMBL" id="FNOY01000072">
    <property type="protein sequence ID" value="SDY87175.1"/>
    <property type="molecule type" value="Genomic_DNA"/>
</dbReference>
<organism evidence="1 2">
    <name type="scientific">Nitrosomonas halophila</name>
    <dbReference type="NCBI Taxonomy" id="44576"/>
    <lineage>
        <taxon>Bacteria</taxon>
        <taxon>Pseudomonadati</taxon>
        <taxon>Pseudomonadota</taxon>
        <taxon>Betaproteobacteria</taxon>
        <taxon>Nitrosomonadales</taxon>
        <taxon>Nitrosomonadaceae</taxon>
        <taxon>Nitrosomonas</taxon>
    </lineage>
</organism>
<dbReference type="AlphaFoldDB" id="A0A1H3NFE9"/>
<proteinExistence type="predicted"/>
<protein>
    <submittedName>
        <fullName evidence="1">Uncharacterized protein</fullName>
    </submittedName>
</protein>
<dbReference type="Proteomes" id="UP000198640">
    <property type="component" value="Unassembled WGS sequence"/>
</dbReference>